<feature type="chain" id="PRO_5009448455" evidence="1">
    <location>
        <begin position="25"/>
        <end position="111"/>
    </location>
</feature>
<gene>
    <name evidence="2" type="ORF">RSE6_10665</name>
</gene>
<evidence type="ECO:0000313" key="2">
    <source>
        <dbReference type="EMBL" id="CZT49775.1"/>
    </source>
</evidence>
<name>A0A1E1MM16_RHYSE</name>
<accession>A0A1E1MM16</accession>
<sequence>MLWLFSWPGLAWLILSVKWREGCAAHASQPTSQPVESDIQYLLVPTYPCMHAPPERPPNACQRDVMALIGYTADFQIVVTEFSFDVSPTGAPLRALFITVFTYLARDSLYQ</sequence>
<dbReference type="EMBL" id="FJVC01000394">
    <property type="protein sequence ID" value="CZT49775.1"/>
    <property type="molecule type" value="Genomic_DNA"/>
</dbReference>
<keyword evidence="1" id="KW-0732">Signal</keyword>
<dbReference type="Proteomes" id="UP000177625">
    <property type="component" value="Unassembled WGS sequence"/>
</dbReference>
<evidence type="ECO:0000256" key="1">
    <source>
        <dbReference type="SAM" id="SignalP"/>
    </source>
</evidence>
<keyword evidence="3" id="KW-1185">Reference proteome</keyword>
<reference evidence="3" key="1">
    <citation type="submission" date="2016-03" db="EMBL/GenBank/DDBJ databases">
        <authorList>
            <person name="Guldener U."/>
        </authorList>
    </citation>
    <scope>NUCLEOTIDE SEQUENCE [LARGE SCALE GENOMIC DNA]</scope>
</reference>
<dbReference type="AlphaFoldDB" id="A0A1E1MM16"/>
<feature type="signal peptide" evidence="1">
    <location>
        <begin position="1"/>
        <end position="24"/>
    </location>
</feature>
<protein>
    <submittedName>
        <fullName evidence="2">Uncharacterized protein</fullName>
    </submittedName>
</protein>
<organism evidence="2 3">
    <name type="scientific">Rhynchosporium secalis</name>
    <name type="common">Barley scald fungus</name>
    <dbReference type="NCBI Taxonomy" id="38038"/>
    <lineage>
        <taxon>Eukaryota</taxon>
        <taxon>Fungi</taxon>
        <taxon>Dikarya</taxon>
        <taxon>Ascomycota</taxon>
        <taxon>Pezizomycotina</taxon>
        <taxon>Leotiomycetes</taxon>
        <taxon>Helotiales</taxon>
        <taxon>Ploettnerulaceae</taxon>
        <taxon>Rhynchosporium</taxon>
    </lineage>
</organism>
<proteinExistence type="predicted"/>
<evidence type="ECO:0000313" key="3">
    <source>
        <dbReference type="Proteomes" id="UP000177625"/>
    </source>
</evidence>